<evidence type="ECO:0000259" key="1">
    <source>
        <dbReference type="PROSITE" id="PS50234"/>
    </source>
</evidence>
<sequence>MQVNPNDFLPQRRPLPIIVLADVSTSMEGEKIDTLHTALAEMHQKFKDLHDTRSHLHTSIITFASNAQLLLPLTPVEDVHLPTLTASGTTSMGAAFKIALQLLEDEQQMPKRSYLPSIVLVSDGQPNDDWEEPLQNLLDSDRGGRAVRLAVGIGDDCDFDVLKTFVNHPEIPVVRATEVLKLMDFFRFVTMSVMARSTARNPNSSGNLPLHLLNDDDLEF</sequence>
<reference evidence="2" key="2">
    <citation type="submission" date="2020-08" db="EMBL/GenBank/DDBJ databases">
        <authorList>
            <person name="Chen M."/>
            <person name="Teng W."/>
            <person name="Zhao L."/>
            <person name="Hu C."/>
            <person name="Zhou Y."/>
            <person name="Han B."/>
            <person name="Song L."/>
            <person name="Shu W."/>
        </authorList>
    </citation>
    <scope>NUCLEOTIDE SEQUENCE</scope>
    <source>
        <strain evidence="2">FACHB-1375</strain>
    </source>
</reference>
<dbReference type="PANTHER" id="PTHR10579">
    <property type="entry name" value="CALCIUM-ACTIVATED CHLORIDE CHANNEL REGULATOR"/>
    <property type="match status" value="1"/>
</dbReference>
<dbReference type="SUPFAM" id="SSF53300">
    <property type="entry name" value="vWA-like"/>
    <property type="match status" value="1"/>
</dbReference>
<keyword evidence="3" id="KW-1185">Reference proteome</keyword>
<dbReference type="PROSITE" id="PS50234">
    <property type="entry name" value="VWFA"/>
    <property type="match status" value="1"/>
</dbReference>
<proteinExistence type="predicted"/>
<dbReference type="SMART" id="SM00327">
    <property type="entry name" value="VWA"/>
    <property type="match status" value="1"/>
</dbReference>
<name>A0A926VAZ9_9CYAN</name>
<comment type="caution">
    <text evidence="2">The sequence shown here is derived from an EMBL/GenBank/DDBJ whole genome shotgun (WGS) entry which is preliminary data.</text>
</comment>
<accession>A0A926VAZ9</accession>
<organism evidence="2 3">
    <name type="scientific">Aerosakkonema funiforme FACHB-1375</name>
    <dbReference type="NCBI Taxonomy" id="2949571"/>
    <lineage>
        <taxon>Bacteria</taxon>
        <taxon>Bacillati</taxon>
        <taxon>Cyanobacteriota</taxon>
        <taxon>Cyanophyceae</taxon>
        <taxon>Oscillatoriophycideae</taxon>
        <taxon>Aerosakkonematales</taxon>
        <taxon>Aerosakkonemataceae</taxon>
        <taxon>Aerosakkonema</taxon>
    </lineage>
</organism>
<evidence type="ECO:0000313" key="2">
    <source>
        <dbReference type="EMBL" id="MBD2180355.1"/>
    </source>
</evidence>
<protein>
    <submittedName>
        <fullName evidence="2">VWA domain-containing protein</fullName>
    </submittedName>
</protein>
<dbReference type="InterPro" id="IPR051266">
    <property type="entry name" value="CLCR"/>
</dbReference>
<dbReference type="InterPro" id="IPR002035">
    <property type="entry name" value="VWF_A"/>
</dbReference>
<dbReference type="EMBL" id="JACJPW010000007">
    <property type="protein sequence ID" value="MBD2180355.1"/>
    <property type="molecule type" value="Genomic_DNA"/>
</dbReference>
<dbReference type="InterPro" id="IPR036465">
    <property type="entry name" value="vWFA_dom_sf"/>
</dbReference>
<evidence type="ECO:0000313" key="3">
    <source>
        <dbReference type="Proteomes" id="UP000641646"/>
    </source>
</evidence>
<dbReference type="Gene3D" id="3.40.50.410">
    <property type="entry name" value="von Willebrand factor, type A domain"/>
    <property type="match status" value="1"/>
</dbReference>
<reference evidence="2" key="1">
    <citation type="journal article" date="2015" name="ISME J.">
        <title>Draft Genome Sequence of Streptomyces incarnatus NRRL8089, which Produces the Nucleoside Antibiotic Sinefungin.</title>
        <authorList>
            <person name="Oshima K."/>
            <person name="Hattori M."/>
            <person name="Shimizu H."/>
            <person name="Fukuda K."/>
            <person name="Nemoto M."/>
            <person name="Inagaki K."/>
            <person name="Tamura T."/>
        </authorList>
    </citation>
    <scope>NUCLEOTIDE SEQUENCE</scope>
    <source>
        <strain evidence="2">FACHB-1375</strain>
    </source>
</reference>
<dbReference type="Proteomes" id="UP000641646">
    <property type="component" value="Unassembled WGS sequence"/>
</dbReference>
<dbReference type="Pfam" id="PF00092">
    <property type="entry name" value="VWA"/>
    <property type="match status" value="1"/>
</dbReference>
<dbReference type="PANTHER" id="PTHR10579:SF43">
    <property type="entry name" value="ZINC FINGER (C3HC4-TYPE RING FINGER) FAMILY PROTEIN"/>
    <property type="match status" value="1"/>
</dbReference>
<dbReference type="AlphaFoldDB" id="A0A926VAZ9"/>
<feature type="domain" description="VWFA" evidence="1">
    <location>
        <begin position="16"/>
        <end position="189"/>
    </location>
</feature>
<gene>
    <name evidence="2" type="ORF">H6G03_04390</name>
</gene>